<dbReference type="Proteomes" id="UP000386466">
    <property type="component" value="Unassembled WGS sequence"/>
</dbReference>
<proteinExistence type="inferred from homology"/>
<organism evidence="5 6">
    <name type="scientific">Lynx pardinus</name>
    <name type="common">Iberian lynx</name>
    <name type="synonym">Felis pardina</name>
    <dbReference type="NCBI Taxonomy" id="191816"/>
    <lineage>
        <taxon>Eukaryota</taxon>
        <taxon>Metazoa</taxon>
        <taxon>Chordata</taxon>
        <taxon>Craniata</taxon>
        <taxon>Vertebrata</taxon>
        <taxon>Euteleostomi</taxon>
        <taxon>Mammalia</taxon>
        <taxon>Eutheria</taxon>
        <taxon>Laurasiatheria</taxon>
        <taxon>Carnivora</taxon>
        <taxon>Feliformia</taxon>
        <taxon>Felidae</taxon>
        <taxon>Felinae</taxon>
        <taxon>Lynx</taxon>
    </lineage>
</organism>
<sequence length="111" mass="12496">MAEKGEQALKRWNINNLSPDPASEEPSKPVSLIPLEVINGVYASDPDLHFQSTQEAKKMLSREKEPPLKQTVEGELFPRLVEFLKSSLYPCSQAEVIWSLTNIALRTSEKT</sequence>
<gene>
    <name evidence="5" type="ORF">LYPA_23C005296</name>
</gene>
<comment type="similarity">
    <text evidence="1">Belongs to the importin alpha family.</text>
</comment>
<dbReference type="SUPFAM" id="SSF48371">
    <property type="entry name" value="ARM repeat"/>
    <property type="match status" value="1"/>
</dbReference>
<evidence type="ECO:0000313" key="6">
    <source>
        <dbReference type="Proteomes" id="UP000386466"/>
    </source>
</evidence>
<keyword evidence="6" id="KW-1185">Reference proteome</keyword>
<protein>
    <submittedName>
        <fullName evidence="5">Importin subunit alpha-8</fullName>
    </submittedName>
</protein>
<evidence type="ECO:0000256" key="2">
    <source>
        <dbReference type="ARBA" id="ARBA00022448"/>
    </source>
</evidence>
<dbReference type="AlphaFoldDB" id="A0A485N8S7"/>
<reference evidence="5 6" key="1">
    <citation type="submission" date="2019-01" db="EMBL/GenBank/DDBJ databases">
        <authorList>
            <person name="Alioto T."/>
            <person name="Alioto T."/>
        </authorList>
    </citation>
    <scope>NUCLEOTIDE SEQUENCE [LARGE SCALE GENOMIC DNA]</scope>
</reference>
<evidence type="ECO:0000256" key="1">
    <source>
        <dbReference type="ARBA" id="ARBA00010394"/>
    </source>
</evidence>
<dbReference type="Gene3D" id="1.25.10.10">
    <property type="entry name" value="Leucine-rich Repeat Variant"/>
    <property type="match status" value="1"/>
</dbReference>
<keyword evidence="2" id="KW-0813">Transport</keyword>
<evidence type="ECO:0000313" key="5">
    <source>
        <dbReference type="EMBL" id="VFV28328.1"/>
    </source>
</evidence>
<dbReference type="PANTHER" id="PTHR23316">
    <property type="entry name" value="IMPORTIN ALPHA"/>
    <property type="match status" value="1"/>
</dbReference>
<dbReference type="InterPro" id="IPR016024">
    <property type="entry name" value="ARM-type_fold"/>
</dbReference>
<evidence type="ECO:0000256" key="4">
    <source>
        <dbReference type="SAM" id="MobiDB-lite"/>
    </source>
</evidence>
<dbReference type="EMBL" id="CAAGRJ010011191">
    <property type="protein sequence ID" value="VFV28328.1"/>
    <property type="molecule type" value="Genomic_DNA"/>
</dbReference>
<keyword evidence="3" id="KW-0653">Protein transport</keyword>
<dbReference type="GO" id="GO:0015031">
    <property type="term" value="P:protein transport"/>
    <property type="evidence" value="ECO:0007669"/>
    <property type="project" value="UniProtKB-KW"/>
</dbReference>
<accession>A0A485N8S7</accession>
<dbReference type="InterPro" id="IPR011989">
    <property type="entry name" value="ARM-like"/>
</dbReference>
<feature type="region of interest" description="Disordered" evidence="4">
    <location>
        <begin position="1"/>
        <end position="28"/>
    </location>
</feature>
<evidence type="ECO:0000256" key="3">
    <source>
        <dbReference type="ARBA" id="ARBA00022927"/>
    </source>
</evidence>
<name>A0A485N8S7_LYNPA</name>